<reference evidence="1 2" key="1">
    <citation type="submission" date="2017-07" db="EMBL/GenBank/DDBJ databases">
        <title>Genome sequencing and assembly of Paenibacillus rigui.</title>
        <authorList>
            <person name="Mayilraj S."/>
        </authorList>
    </citation>
    <scope>NUCLEOTIDE SEQUENCE [LARGE SCALE GENOMIC DNA]</scope>
    <source>
        <strain evidence="1 2">JCM 16352</strain>
    </source>
</reference>
<dbReference type="EMBL" id="NMQW01000009">
    <property type="protein sequence ID" value="OXM87059.1"/>
    <property type="molecule type" value="Genomic_DNA"/>
</dbReference>
<evidence type="ECO:0000313" key="2">
    <source>
        <dbReference type="Proteomes" id="UP000215509"/>
    </source>
</evidence>
<keyword evidence="2" id="KW-1185">Reference proteome</keyword>
<organism evidence="1 2">
    <name type="scientific">Paenibacillus rigui</name>
    <dbReference type="NCBI Taxonomy" id="554312"/>
    <lineage>
        <taxon>Bacteria</taxon>
        <taxon>Bacillati</taxon>
        <taxon>Bacillota</taxon>
        <taxon>Bacilli</taxon>
        <taxon>Bacillales</taxon>
        <taxon>Paenibacillaceae</taxon>
        <taxon>Paenibacillus</taxon>
    </lineage>
</organism>
<comment type="caution">
    <text evidence="1">The sequence shown here is derived from an EMBL/GenBank/DDBJ whole genome shotgun (WGS) entry which is preliminary data.</text>
</comment>
<dbReference type="OrthoDB" id="9848063at2"/>
<protein>
    <submittedName>
        <fullName evidence="1">Uncharacterized protein</fullName>
    </submittedName>
</protein>
<evidence type="ECO:0000313" key="1">
    <source>
        <dbReference type="EMBL" id="OXM87059.1"/>
    </source>
</evidence>
<proteinExistence type="predicted"/>
<dbReference type="Proteomes" id="UP000215509">
    <property type="component" value="Unassembled WGS sequence"/>
</dbReference>
<gene>
    <name evidence="1" type="ORF">CF651_07005</name>
</gene>
<accession>A0A229UVZ0</accession>
<dbReference type="AlphaFoldDB" id="A0A229UVZ0"/>
<name>A0A229UVZ0_9BACL</name>
<dbReference type="RefSeq" id="WP_094014158.1">
    <property type="nucleotide sequence ID" value="NZ_NMQW01000009.1"/>
</dbReference>
<sequence length="426" mass="50606">MGDDSKGSNMKQKERLTSLLNLNKNEINYDSNFDMYLKRIRTIRKTLALSDSTQIELILKWLHTKEMTLKSLTAKNRAKDDFEADLNEVLKLQEAYYEAEIYPNVYEDACKSCRSLSDVDIRLNENRYRYSIPLMAESSHLFDMDIVLNSMEEKKNELNHYIDKTLRLIFVHYFEDPIEILNVEYFEEIVLEAINKYNQVKENKKDSDTQQQQNPYLRFYHFMRTAYVNNYYELQLPGKSYFTECKTDKVTVDVKSVYGLKDVAVVLAKLLAGNNDPSSKEIKKSYERLKKCFQEYTPIQRYKDNKDNYAFSEVVTPLSHYLFLRKKSNQTLKEPRYLAASNLILYRIQPILQSLLNGEEDRLKTAFKYIDFVKTEFKDIVESVDHRYQVTMLDFWFETIVNIYYRTMGLKSESVYFRYPSGNIQD</sequence>